<keyword evidence="5 8" id="KW-0645">Protease</keyword>
<dbReference type="InterPro" id="IPR000819">
    <property type="entry name" value="Peptidase_M17_C"/>
</dbReference>
<proteinExistence type="inferred from homology"/>
<comment type="function">
    <text evidence="8">Presumably involved in the processing and regular turnover of intracellular proteins. Catalyzes the removal of unsubstituted N-terminal amino acids from various peptides.</text>
</comment>
<evidence type="ECO:0000313" key="10">
    <source>
        <dbReference type="EMBL" id="TCJ84726.1"/>
    </source>
</evidence>
<feature type="binding site" evidence="8">
    <location>
        <position position="357"/>
    </location>
    <ligand>
        <name>Mn(2+)</name>
        <dbReference type="ChEBI" id="CHEBI:29035"/>
        <label>2</label>
    </ligand>
</feature>
<evidence type="ECO:0000256" key="8">
    <source>
        <dbReference type="HAMAP-Rule" id="MF_00181"/>
    </source>
</evidence>
<evidence type="ECO:0000256" key="2">
    <source>
        <dbReference type="ARBA" id="ARBA00000967"/>
    </source>
</evidence>
<feature type="active site" evidence="8">
    <location>
        <position position="285"/>
    </location>
</feature>
<dbReference type="Pfam" id="PF02789">
    <property type="entry name" value="Peptidase_M17_N"/>
    <property type="match status" value="1"/>
</dbReference>
<dbReference type="NCBIfam" id="NF002077">
    <property type="entry name" value="PRK00913.2-4"/>
    <property type="match status" value="1"/>
</dbReference>
<dbReference type="Proteomes" id="UP000294887">
    <property type="component" value="Unassembled WGS sequence"/>
</dbReference>
<dbReference type="EMBL" id="SMFQ01000004">
    <property type="protein sequence ID" value="TCJ84726.1"/>
    <property type="molecule type" value="Genomic_DNA"/>
</dbReference>
<dbReference type="NCBIfam" id="NF002074">
    <property type="entry name" value="PRK00913.1-4"/>
    <property type="match status" value="1"/>
</dbReference>
<accession>A0A4R1ESZ3</accession>
<keyword evidence="7 8" id="KW-0464">Manganese</keyword>
<feature type="binding site" evidence="8">
    <location>
        <position position="357"/>
    </location>
    <ligand>
        <name>Mn(2+)</name>
        <dbReference type="ChEBI" id="CHEBI:29035"/>
        <label>1</label>
    </ligand>
</feature>
<keyword evidence="8" id="KW-0479">Metal-binding</keyword>
<feature type="binding site" evidence="8">
    <location>
        <position position="355"/>
    </location>
    <ligand>
        <name>Mn(2+)</name>
        <dbReference type="ChEBI" id="CHEBI:29035"/>
        <label>1</label>
    </ligand>
</feature>
<comment type="catalytic activity">
    <reaction evidence="1 8">
        <text>Release of an N-terminal amino acid, Xaa-|-Yaa-, in which Xaa is preferably Leu, but may be other amino acids including Pro although not Arg or Lys, and Yaa may be Pro. Amino acid amides and methyl esters are also readily hydrolyzed, but rates on arylamides are exceedingly low.</text>
        <dbReference type="EC" id="3.4.11.1"/>
    </reaction>
</comment>
<dbReference type="InterPro" id="IPR023042">
    <property type="entry name" value="Peptidase_M17_leu_NH2_pept"/>
</dbReference>
<reference evidence="10 11" key="1">
    <citation type="submission" date="2019-03" db="EMBL/GenBank/DDBJ databases">
        <title>Genomic Encyclopedia of Type Strains, Phase IV (KMG-IV): sequencing the most valuable type-strain genomes for metagenomic binning, comparative biology and taxonomic classification.</title>
        <authorList>
            <person name="Goeker M."/>
        </authorList>
    </citation>
    <scope>NUCLEOTIDE SEQUENCE [LARGE SCALE GENOMIC DNA]</scope>
    <source>
        <strain evidence="10 11">DSM 24830</strain>
    </source>
</reference>
<comment type="subcellular location">
    <subcellularLocation>
        <location evidence="8">Cytoplasm</location>
    </subcellularLocation>
</comment>
<dbReference type="EC" id="3.4.11.1" evidence="8"/>
<organism evidence="10 11">
    <name type="scientific">Cocleimonas flava</name>
    <dbReference type="NCBI Taxonomy" id="634765"/>
    <lineage>
        <taxon>Bacteria</taxon>
        <taxon>Pseudomonadati</taxon>
        <taxon>Pseudomonadota</taxon>
        <taxon>Gammaproteobacteria</taxon>
        <taxon>Thiotrichales</taxon>
        <taxon>Thiotrichaceae</taxon>
        <taxon>Cocleimonas</taxon>
    </lineage>
</organism>
<comment type="similarity">
    <text evidence="3 8">Belongs to the peptidase M17 family.</text>
</comment>
<dbReference type="OrthoDB" id="9809354at2"/>
<feature type="binding site" evidence="8">
    <location>
        <position position="278"/>
    </location>
    <ligand>
        <name>Mn(2+)</name>
        <dbReference type="ChEBI" id="CHEBI:29035"/>
        <label>1</label>
    </ligand>
</feature>
<evidence type="ECO:0000256" key="5">
    <source>
        <dbReference type="ARBA" id="ARBA00022670"/>
    </source>
</evidence>
<feature type="domain" description="Cytosol aminopeptidase" evidence="9">
    <location>
        <begin position="353"/>
        <end position="360"/>
    </location>
</feature>
<dbReference type="NCBIfam" id="NF002083">
    <property type="entry name" value="PRK00913.3-5"/>
    <property type="match status" value="1"/>
</dbReference>
<dbReference type="EC" id="3.4.11.10" evidence="8"/>
<evidence type="ECO:0000259" key="9">
    <source>
        <dbReference type="PROSITE" id="PS00631"/>
    </source>
</evidence>
<dbReference type="NCBIfam" id="NF002073">
    <property type="entry name" value="PRK00913.1-2"/>
    <property type="match status" value="1"/>
</dbReference>
<dbReference type="SUPFAM" id="SSF53187">
    <property type="entry name" value="Zn-dependent exopeptidases"/>
    <property type="match status" value="1"/>
</dbReference>
<dbReference type="PANTHER" id="PTHR11963:SF23">
    <property type="entry name" value="CYTOSOL AMINOPEPTIDASE"/>
    <property type="match status" value="1"/>
</dbReference>
<dbReference type="RefSeq" id="WP_131906465.1">
    <property type="nucleotide sequence ID" value="NZ_BAAAFU010000006.1"/>
</dbReference>
<evidence type="ECO:0000256" key="4">
    <source>
        <dbReference type="ARBA" id="ARBA00022438"/>
    </source>
</evidence>
<evidence type="ECO:0000256" key="6">
    <source>
        <dbReference type="ARBA" id="ARBA00022801"/>
    </source>
</evidence>
<dbReference type="InterPro" id="IPR008283">
    <property type="entry name" value="Peptidase_M17_N"/>
</dbReference>
<feature type="binding site" evidence="8">
    <location>
        <position position="273"/>
    </location>
    <ligand>
        <name>Mn(2+)</name>
        <dbReference type="ChEBI" id="CHEBI:29035"/>
        <label>2</label>
    </ligand>
</feature>
<feature type="active site" evidence="8">
    <location>
        <position position="359"/>
    </location>
</feature>
<protein>
    <recommendedName>
        <fullName evidence="8">Probable cytosol aminopeptidase</fullName>
        <ecNumber evidence="8">3.4.11.1</ecNumber>
    </recommendedName>
    <alternativeName>
        <fullName evidence="8">Leucine aminopeptidase</fullName>
        <shortName evidence="8">LAP</shortName>
        <ecNumber evidence="8">3.4.11.10</ecNumber>
    </alternativeName>
    <alternativeName>
        <fullName evidence="8">Leucyl aminopeptidase</fullName>
    </alternativeName>
</protein>
<keyword evidence="6 8" id="KW-0378">Hydrolase</keyword>
<evidence type="ECO:0000256" key="1">
    <source>
        <dbReference type="ARBA" id="ARBA00000135"/>
    </source>
</evidence>
<keyword evidence="11" id="KW-1185">Reference proteome</keyword>
<gene>
    <name evidence="8" type="primary">pepA</name>
    <name evidence="10" type="ORF">EV695_2686</name>
</gene>
<dbReference type="GO" id="GO:0006508">
    <property type="term" value="P:proteolysis"/>
    <property type="evidence" value="ECO:0007669"/>
    <property type="project" value="UniProtKB-KW"/>
</dbReference>
<dbReference type="InterPro" id="IPR011356">
    <property type="entry name" value="Leucine_aapep/pepB"/>
</dbReference>
<dbReference type="GO" id="GO:0070006">
    <property type="term" value="F:metalloaminopeptidase activity"/>
    <property type="evidence" value="ECO:0007669"/>
    <property type="project" value="InterPro"/>
</dbReference>
<dbReference type="SUPFAM" id="SSF52949">
    <property type="entry name" value="Macro domain-like"/>
    <property type="match status" value="1"/>
</dbReference>
<feature type="binding site" evidence="8">
    <location>
        <position position="278"/>
    </location>
    <ligand>
        <name>Mn(2+)</name>
        <dbReference type="ChEBI" id="CHEBI:29035"/>
        <label>2</label>
    </ligand>
</feature>
<evidence type="ECO:0000256" key="7">
    <source>
        <dbReference type="ARBA" id="ARBA00023211"/>
    </source>
</evidence>
<dbReference type="HAMAP" id="MF_00181">
    <property type="entry name" value="Cytosol_peptidase_M17"/>
    <property type="match status" value="1"/>
</dbReference>
<dbReference type="GO" id="GO:0030145">
    <property type="term" value="F:manganese ion binding"/>
    <property type="evidence" value="ECO:0007669"/>
    <property type="project" value="UniProtKB-UniRule"/>
</dbReference>
<dbReference type="AlphaFoldDB" id="A0A4R1ESZ3"/>
<dbReference type="PANTHER" id="PTHR11963">
    <property type="entry name" value="LEUCINE AMINOPEPTIDASE-RELATED"/>
    <property type="match status" value="1"/>
</dbReference>
<dbReference type="GO" id="GO:0005737">
    <property type="term" value="C:cytoplasm"/>
    <property type="evidence" value="ECO:0007669"/>
    <property type="project" value="UniProtKB-SubCell"/>
</dbReference>
<sequence length="499" mass="53095">MQYTINNSDSPANNQDDCIVLPVFSADESAELHLAAKKVDKACSGKISKFIDTGDFKGTLEETHIFYALDGVKAARVMLVGCGDKDKFDTTSLNKATKAAAKALKSSTLSSVSLYLADAFKPKEVQNAVTQIIIAYADNEYQLLDYKSEKKDPSKLDKVSISFTKPSDKLSEKAELGIQHGASIAKGMKLSRDLANHPGNVCTPTYIADEAKAVAKDYSSISIEILEEADMEKLGMGSFLSVSKGSDQPGKMIVLEYKGAKDKKQAPIALVGKGITFDTGGISLKPGANMDEMKFDMCGAAGMLGTLKACAEMKLPLNVVVVLAAAENMPSGRASKPGDIVTSMAGKTIEVLNTDAEGRLVLCDALTYVGKYKPEVVIDAATLTGACIVALGHHICAVLSNDDDLAGDIIDAGNSINDRAWQLPMGEDYKKQLKSSFADLGNIGGPPAGTITAACFLAEFTKDYKWAHLDIAGTAWSGKDSTGRPVPLLSQYLINRAFN</sequence>
<dbReference type="PRINTS" id="PR00481">
    <property type="entry name" value="LAMNOPPTDASE"/>
</dbReference>
<dbReference type="CDD" id="cd00433">
    <property type="entry name" value="Peptidase_M17"/>
    <property type="match status" value="1"/>
</dbReference>
<evidence type="ECO:0000313" key="11">
    <source>
        <dbReference type="Proteomes" id="UP000294887"/>
    </source>
</evidence>
<feature type="binding site" evidence="8">
    <location>
        <position position="296"/>
    </location>
    <ligand>
        <name>Mn(2+)</name>
        <dbReference type="ChEBI" id="CHEBI:29035"/>
        <label>2</label>
    </ligand>
</feature>
<evidence type="ECO:0000256" key="3">
    <source>
        <dbReference type="ARBA" id="ARBA00009528"/>
    </source>
</evidence>
<keyword evidence="4 8" id="KW-0031">Aminopeptidase</keyword>
<comment type="cofactor">
    <cofactor evidence="8">
        <name>Mn(2+)</name>
        <dbReference type="ChEBI" id="CHEBI:29035"/>
    </cofactor>
    <text evidence="8">Binds 2 manganese ions per subunit.</text>
</comment>
<keyword evidence="8" id="KW-0963">Cytoplasm</keyword>
<dbReference type="PROSITE" id="PS00631">
    <property type="entry name" value="CYTOSOL_AP"/>
    <property type="match status" value="1"/>
</dbReference>
<dbReference type="Pfam" id="PF00883">
    <property type="entry name" value="Peptidase_M17"/>
    <property type="match status" value="1"/>
</dbReference>
<comment type="catalytic activity">
    <reaction evidence="2 8">
        <text>Release of an N-terminal amino acid, preferentially leucine, but not glutamic or aspartic acids.</text>
        <dbReference type="EC" id="3.4.11.10"/>
    </reaction>
</comment>
<dbReference type="Gene3D" id="3.40.630.10">
    <property type="entry name" value="Zn peptidases"/>
    <property type="match status" value="1"/>
</dbReference>
<comment type="caution">
    <text evidence="10">The sequence shown here is derived from an EMBL/GenBank/DDBJ whole genome shotgun (WGS) entry which is preliminary data.</text>
</comment>
<dbReference type="InterPro" id="IPR043472">
    <property type="entry name" value="Macro_dom-like"/>
</dbReference>
<name>A0A4R1ESZ3_9GAMM</name>
<dbReference type="Gene3D" id="3.40.220.10">
    <property type="entry name" value="Leucine Aminopeptidase, subunit E, domain 1"/>
    <property type="match status" value="1"/>
</dbReference>